<dbReference type="InterPro" id="IPR036188">
    <property type="entry name" value="FAD/NAD-bd_sf"/>
</dbReference>
<dbReference type="EMBL" id="LKCW01000101">
    <property type="protein sequence ID" value="KPM39645.1"/>
    <property type="molecule type" value="Genomic_DNA"/>
</dbReference>
<dbReference type="AlphaFoldDB" id="A0A0P7BHC1"/>
<evidence type="ECO:0000256" key="5">
    <source>
        <dbReference type="ARBA" id="ARBA00023033"/>
    </source>
</evidence>
<dbReference type="Pfam" id="PF13450">
    <property type="entry name" value="NAD_binding_8"/>
    <property type="match status" value="1"/>
</dbReference>
<dbReference type="Pfam" id="PF01494">
    <property type="entry name" value="FAD_binding_3"/>
    <property type="match status" value="1"/>
</dbReference>
<dbReference type="STRING" id="78410.A0A0P7BHC1"/>
<dbReference type="OrthoDB" id="655030at2759"/>
<keyword evidence="3" id="KW-0274">FAD</keyword>
<evidence type="ECO:0000256" key="6">
    <source>
        <dbReference type="SAM" id="Phobius"/>
    </source>
</evidence>
<accession>A0A0P7BHC1</accession>
<feature type="transmembrane region" description="Helical" evidence="6">
    <location>
        <begin position="16"/>
        <end position="34"/>
    </location>
</feature>
<dbReference type="PANTHER" id="PTHR47178:SF5">
    <property type="entry name" value="FAD-BINDING DOMAIN-CONTAINING PROTEIN"/>
    <property type="match status" value="1"/>
</dbReference>
<dbReference type="PANTHER" id="PTHR47178">
    <property type="entry name" value="MONOOXYGENASE, FAD-BINDING"/>
    <property type="match status" value="1"/>
</dbReference>
<dbReference type="Proteomes" id="UP000050424">
    <property type="component" value="Unassembled WGS sequence"/>
</dbReference>
<dbReference type="Gene3D" id="3.50.50.60">
    <property type="entry name" value="FAD/NAD(P)-binding domain"/>
    <property type="match status" value="1"/>
</dbReference>
<name>A0A0P7BHC1_9HYPO</name>
<protein>
    <recommendedName>
        <fullName evidence="7">FAD-binding domain-containing protein</fullName>
    </recommendedName>
</protein>
<evidence type="ECO:0000313" key="9">
    <source>
        <dbReference type="Proteomes" id="UP000050424"/>
    </source>
</evidence>
<evidence type="ECO:0000256" key="4">
    <source>
        <dbReference type="ARBA" id="ARBA00023002"/>
    </source>
</evidence>
<keyword evidence="9" id="KW-1185">Reference proteome</keyword>
<dbReference type="SUPFAM" id="SSF51905">
    <property type="entry name" value="FAD/NAD(P)-binding domain"/>
    <property type="match status" value="1"/>
</dbReference>
<reference evidence="8 9" key="1">
    <citation type="submission" date="2015-09" db="EMBL/GenBank/DDBJ databases">
        <title>Draft genome of a European isolate of the apple canker pathogen Neonectria ditissima.</title>
        <authorList>
            <person name="Gomez-Cortecero A."/>
            <person name="Harrison R.J."/>
            <person name="Armitage A.D."/>
        </authorList>
    </citation>
    <scope>NUCLEOTIDE SEQUENCE [LARGE SCALE GENOMIC DNA]</scope>
    <source>
        <strain evidence="8 9">R09/05</strain>
    </source>
</reference>
<keyword evidence="6" id="KW-1133">Transmembrane helix</keyword>
<dbReference type="PRINTS" id="PR00420">
    <property type="entry name" value="RNGMNOXGNASE"/>
</dbReference>
<keyword evidence="4" id="KW-0560">Oxidoreductase</keyword>
<keyword evidence="6" id="KW-0472">Membrane</keyword>
<organism evidence="8 9">
    <name type="scientific">Neonectria ditissima</name>
    <dbReference type="NCBI Taxonomy" id="78410"/>
    <lineage>
        <taxon>Eukaryota</taxon>
        <taxon>Fungi</taxon>
        <taxon>Dikarya</taxon>
        <taxon>Ascomycota</taxon>
        <taxon>Pezizomycotina</taxon>
        <taxon>Sordariomycetes</taxon>
        <taxon>Hypocreomycetidae</taxon>
        <taxon>Hypocreales</taxon>
        <taxon>Nectriaceae</taxon>
        <taxon>Neonectria</taxon>
    </lineage>
</organism>
<keyword evidence="2" id="KW-0285">Flavoprotein</keyword>
<keyword evidence="5" id="KW-0503">Monooxygenase</keyword>
<evidence type="ECO:0000256" key="3">
    <source>
        <dbReference type="ARBA" id="ARBA00022827"/>
    </source>
</evidence>
<dbReference type="GO" id="GO:0071949">
    <property type="term" value="F:FAD binding"/>
    <property type="evidence" value="ECO:0007669"/>
    <property type="project" value="InterPro"/>
</dbReference>
<keyword evidence="6" id="KW-0812">Transmembrane</keyword>
<dbReference type="GO" id="GO:0004497">
    <property type="term" value="F:monooxygenase activity"/>
    <property type="evidence" value="ECO:0007669"/>
    <property type="project" value="UniProtKB-KW"/>
</dbReference>
<evidence type="ECO:0000256" key="1">
    <source>
        <dbReference type="ARBA" id="ARBA00001974"/>
    </source>
</evidence>
<gene>
    <name evidence="8" type="ORF">AK830_g6897</name>
</gene>
<evidence type="ECO:0000259" key="7">
    <source>
        <dbReference type="Pfam" id="PF01494"/>
    </source>
</evidence>
<proteinExistence type="predicted"/>
<evidence type="ECO:0000313" key="8">
    <source>
        <dbReference type="EMBL" id="KPM39645.1"/>
    </source>
</evidence>
<sequence length="431" mass="47359">MAASEKSEDPKAARPLRVAIIGAGVGGLVLAQLLRNNPKFSVTIYERGSKEVGVSSLTGFRILLSKEMLAALRSRLPATVLDLLEKSVGIQPPGGQSIALLDQKGSVKLGLTPKDFRDASSVSRWKLRAALLEGLEDVIHWQTEYQSYVSQKDGVKLIFNDEKTAECDILVGADGAGSKIRKQLLPQSKRDTLGITVLYFKMPLTQQTELMMPYGSGCMIMAPRSSMVVSYYKDKAEPYGPYELQSVDAQDSYLMCGLGCYTDDYVRKGKHPDEMSPEELKGYWMDRTQAWHPLFRSLISITIPETVYVSHVKTQHKMKPWKSTNVALLGDAAHSMTPYLGKGATSAIADALSLAEHLEKLAASDNKPELARLLNDYTASMLKSGFKMADMSKVVHDVVFMGSNPFKAKCRNALLRTLGVFIGSKDGPRIA</sequence>
<comment type="cofactor">
    <cofactor evidence="1">
        <name>FAD</name>
        <dbReference type="ChEBI" id="CHEBI:57692"/>
    </cofactor>
</comment>
<comment type="caution">
    <text evidence="8">The sequence shown here is derived from an EMBL/GenBank/DDBJ whole genome shotgun (WGS) entry which is preliminary data.</text>
</comment>
<evidence type="ECO:0000256" key="2">
    <source>
        <dbReference type="ARBA" id="ARBA00022630"/>
    </source>
</evidence>
<dbReference type="InterPro" id="IPR002938">
    <property type="entry name" value="FAD-bd"/>
</dbReference>
<feature type="domain" description="FAD-binding" evidence="7">
    <location>
        <begin position="139"/>
        <end position="379"/>
    </location>
</feature>